<protein>
    <submittedName>
        <fullName evidence="2">Uncharacterized protein</fullName>
    </submittedName>
</protein>
<organism evidence="2 3">
    <name type="scientific">Burkholderia anthina</name>
    <dbReference type="NCBI Taxonomy" id="179879"/>
    <lineage>
        <taxon>Bacteria</taxon>
        <taxon>Pseudomonadati</taxon>
        <taxon>Pseudomonadota</taxon>
        <taxon>Betaproteobacteria</taxon>
        <taxon>Burkholderiales</taxon>
        <taxon>Burkholderiaceae</taxon>
        <taxon>Burkholderia</taxon>
        <taxon>Burkholderia cepacia complex</taxon>
    </lineage>
</organism>
<name>A0A7T6VG86_9BURK</name>
<dbReference type="KEGG" id="bann:JFN94_03570"/>
<dbReference type="RefSeq" id="WP_175786830.1">
    <property type="nucleotide sequence ID" value="NZ_CADEPR010000006.1"/>
</dbReference>
<dbReference type="EMBL" id="CP066769">
    <property type="protein sequence ID" value="QQK03269.1"/>
    <property type="molecule type" value="Genomic_DNA"/>
</dbReference>
<feature type="compositionally biased region" description="Basic and acidic residues" evidence="1">
    <location>
        <begin position="1"/>
        <end position="19"/>
    </location>
</feature>
<feature type="region of interest" description="Disordered" evidence="1">
    <location>
        <begin position="1"/>
        <end position="25"/>
    </location>
</feature>
<gene>
    <name evidence="2" type="ORF">JFN94_03570</name>
</gene>
<dbReference type="AlphaFoldDB" id="A0A7T6VG86"/>
<reference evidence="2 3" key="1">
    <citation type="submission" date="2020-12" db="EMBL/GenBank/DDBJ databases">
        <title>Complete genome sequence of Burkholderia anthina BJQ0011.</title>
        <authorList>
            <person name="Xu Y."/>
        </authorList>
    </citation>
    <scope>NUCLEOTIDE SEQUENCE [LARGE SCALE GENOMIC DNA]</scope>
    <source>
        <strain evidence="2 3">BJQ0011</strain>
    </source>
</reference>
<sequence>MTSPRATEKSVKDTSLDKYGRKHPRDPAIAESGGFCREAGIMEYRCAHGVLHVERQSRVGSLNPTTAAATLIVNAIHAIVAHFLTPLTQSHCTCPRFASTRPARGRYFNGLPLEAAENPVYSLGSCLRAAGRPVETRTAAASRVAHQRRGFTDLNRYDDDPI</sequence>
<accession>A0A7T6VG86</accession>
<evidence type="ECO:0000313" key="2">
    <source>
        <dbReference type="EMBL" id="QQK03269.1"/>
    </source>
</evidence>
<dbReference type="Proteomes" id="UP000596205">
    <property type="component" value="Chromosome 1"/>
</dbReference>
<evidence type="ECO:0000313" key="3">
    <source>
        <dbReference type="Proteomes" id="UP000596205"/>
    </source>
</evidence>
<proteinExistence type="predicted"/>
<evidence type="ECO:0000256" key="1">
    <source>
        <dbReference type="SAM" id="MobiDB-lite"/>
    </source>
</evidence>